<evidence type="ECO:0000313" key="1">
    <source>
        <dbReference type="EMBL" id="RZC33745.1"/>
    </source>
</evidence>
<dbReference type="EMBL" id="QDEB01086322">
    <property type="protein sequence ID" value="RZC33745.1"/>
    <property type="molecule type" value="Genomic_DNA"/>
</dbReference>
<keyword evidence="1" id="KW-0418">Kinase</keyword>
<sequence length="303" mass="33657">TIEKRQICSNNGCGSCDGKSCNICNNNACCSSQSCNQCVNQCSNNCNTVTCKNNCVSGCSNNCQSQSCSVQSCSQCVNQCSNQCSTNQCVDNCSSKCDCKEKPIDPLEPPIIMEPSQPTSVNVNNTNNNVVNLTTHINISNLVHNFNNISVPVFVNTTNINYINITDINESKQPYPYPYPYQPQIPSTPIHDNCCYIMHPKTCYTEENGNRRCYIRRHRECSSSCTSPVVTIQEDPEVTSSGCHYINSYPYAYCGNYIAVNAILAVEVTTHVNVSTKMDVQIFAEEVFRIVYQASLDFSVIRF</sequence>
<keyword evidence="2" id="KW-1185">Reference proteome</keyword>
<accession>A0A482VLT1</accession>
<evidence type="ECO:0000313" key="2">
    <source>
        <dbReference type="Proteomes" id="UP000292052"/>
    </source>
</evidence>
<dbReference type="AlphaFoldDB" id="A0A482VLT1"/>
<gene>
    <name evidence="1" type="ORF">BDFB_011655</name>
</gene>
<feature type="non-terminal residue" evidence="1">
    <location>
        <position position="1"/>
    </location>
</feature>
<name>A0A482VLT1_ASBVE</name>
<keyword evidence="1" id="KW-0808">Transferase</keyword>
<organism evidence="1 2">
    <name type="scientific">Asbolus verrucosus</name>
    <name type="common">Desert ironclad beetle</name>
    <dbReference type="NCBI Taxonomy" id="1661398"/>
    <lineage>
        <taxon>Eukaryota</taxon>
        <taxon>Metazoa</taxon>
        <taxon>Ecdysozoa</taxon>
        <taxon>Arthropoda</taxon>
        <taxon>Hexapoda</taxon>
        <taxon>Insecta</taxon>
        <taxon>Pterygota</taxon>
        <taxon>Neoptera</taxon>
        <taxon>Endopterygota</taxon>
        <taxon>Coleoptera</taxon>
        <taxon>Polyphaga</taxon>
        <taxon>Cucujiformia</taxon>
        <taxon>Tenebrionidae</taxon>
        <taxon>Pimeliinae</taxon>
        <taxon>Asbolus</taxon>
    </lineage>
</organism>
<protein>
    <submittedName>
        <fullName evidence="1">Serine/threonine-protein kinase tsuA</fullName>
    </submittedName>
</protein>
<reference evidence="1 2" key="1">
    <citation type="submission" date="2017-03" db="EMBL/GenBank/DDBJ databases">
        <title>Genome of the blue death feigning beetle - Asbolus verrucosus.</title>
        <authorList>
            <person name="Rider S.D."/>
        </authorList>
    </citation>
    <scope>NUCLEOTIDE SEQUENCE [LARGE SCALE GENOMIC DNA]</scope>
    <source>
        <strain evidence="1">Butters</strain>
        <tissue evidence="1">Head and leg muscle</tissue>
    </source>
</reference>
<dbReference type="OrthoDB" id="6778191at2759"/>
<dbReference type="GO" id="GO:0016301">
    <property type="term" value="F:kinase activity"/>
    <property type="evidence" value="ECO:0007669"/>
    <property type="project" value="UniProtKB-KW"/>
</dbReference>
<comment type="caution">
    <text evidence="1">The sequence shown here is derived from an EMBL/GenBank/DDBJ whole genome shotgun (WGS) entry which is preliminary data.</text>
</comment>
<proteinExistence type="predicted"/>
<dbReference type="Proteomes" id="UP000292052">
    <property type="component" value="Unassembled WGS sequence"/>
</dbReference>
<feature type="non-terminal residue" evidence="1">
    <location>
        <position position="303"/>
    </location>
</feature>